<name>A0A1Y6G851_9HYPH</name>
<protein>
    <submittedName>
        <fullName evidence="2">CubicO group peptidase, beta-lactamase class C family</fullName>
    </submittedName>
</protein>
<organism evidence="2 3">
    <name type="scientific">Devosia lucknowensis</name>
    <dbReference type="NCBI Taxonomy" id="1096929"/>
    <lineage>
        <taxon>Bacteria</taxon>
        <taxon>Pseudomonadati</taxon>
        <taxon>Pseudomonadota</taxon>
        <taxon>Alphaproteobacteria</taxon>
        <taxon>Hyphomicrobiales</taxon>
        <taxon>Devosiaceae</taxon>
        <taxon>Devosia</taxon>
    </lineage>
</organism>
<keyword evidence="3" id="KW-1185">Reference proteome</keyword>
<evidence type="ECO:0000313" key="2">
    <source>
        <dbReference type="EMBL" id="SMQ85513.1"/>
    </source>
</evidence>
<dbReference type="RefSeq" id="WP_086471171.1">
    <property type="nucleotide sequence ID" value="NZ_FXWK01000002.1"/>
</dbReference>
<dbReference type="EMBL" id="FXWK01000002">
    <property type="protein sequence ID" value="SMQ85513.1"/>
    <property type="molecule type" value="Genomic_DNA"/>
</dbReference>
<reference evidence="3" key="1">
    <citation type="submission" date="2017-04" db="EMBL/GenBank/DDBJ databases">
        <authorList>
            <person name="Varghese N."/>
            <person name="Submissions S."/>
        </authorList>
    </citation>
    <scope>NUCLEOTIDE SEQUENCE [LARGE SCALE GENOMIC DNA]</scope>
</reference>
<feature type="domain" description="Beta-lactamase-related" evidence="1">
    <location>
        <begin position="25"/>
        <end position="371"/>
    </location>
</feature>
<gene>
    <name evidence="2" type="ORF">SAMN06295905_2791</name>
</gene>
<dbReference type="Gene3D" id="3.40.710.10">
    <property type="entry name" value="DD-peptidase/beta-lactamase superfamily"/>
    <property type="match status" value="1"/>
</dbReference>
<dbReference type="Proteomes" id="UP000194474">
    <property type="component" value="Unassembled WGS sequence"/>
</dbReference>
<dbReference type="InterPro" id="IPR012338">
    <property type="entry name" value="Beta-lactam/transpept-like"/>
</dbReference>
<dbReference type="OrthoDB" id="5705574at2"/>
<evidence type="ECO:0000313" key="3">
    <source>
        <dbReference type="Proteomes" id="UP000194474"/>
    </source>
</evidence>
<dbReference type="AlphaFoldDB" id="A0A1Y6G851"/>
<proteinExistence type="predicted"/>
<dbReference type="PANTHER" id="PTHR43319">
    <property type="entry name" value="BETA-LACTAMASE-RELATED"/>
    <property type="match status" value="1"/>
</dbReference>
<evidence type="ECO:0000259" key="1">
    <source>
        <dbReference type="Pfam" id="PF00144"/>
    </source>
</evidence>
<dbReference type="InterPro" id="IPR052907">
    <property type="entry name" value="Beta-lactamase/esterase"/>
</dbReference>
<dbReference type="SUPFAM" id="SSF56601">
    <property type="entry name" value="beta-lactamase/transpeptidase-like"/>
    <property type="match status" value="1"/>
</dbReference>
<sequence>MAQVHPTIGGHSDSRFEPVAQAFRDNFRLRNELGGAVAIYYRNELVVDLWGGIADKQSGAPWRADTLTLMMSVAKGISTICVAMLVDRGQLSLDAPVSLYWPEFAAEGKGAITVREALGHLAGIPVTDLAVPGDFYHWDRMVAAIANQKPLWPVGEKQVYHSSTLGFIAGELVHRVTGRSIGTFLRDEICAPRGLDYFIGMNAEQQARCSTIVASANNVVNAAKREPKNSISYRMWQAVPVEEDYNSVRWRSEELPSVNGHGTARAVAGIYNAMIGPNPLVTAATLRQFLTEQQAQSTDSEGARLRMAVGFMLNSPPHRPMGPNMRSFGHSGAGGSQAFADPVAQLSLCWTTNKMHDGNDIGARAKAMIDAAYMSISL</sequence>
<dbReference type="PANTHER" id="PTHR43319:SF3">
    <property type="entry name" value="BETA-LACTAMASE-RELATED DOMAIN-CONTAINING PROTEIN"/>
    <property type="match status" value="1"/>
</dbReference>
<dbReference type="InterPro" id="IPR001466">
    <property type="entry name" value="Beta-lactam-related"/>
</dbReference>
<accession>A0A1Y6G851</accession>
<dbReference type="Pfam" id="PF00144">
    <property type="entry name" value="Beta-lactamase"/>
    <property type="match status" value="1"/>
</dbReference>